<comment type="subcellular location">
    <subcellularLocation>
        <location evidence="1">Mitochondrion</location>
    </subcellularLocation>
</comment>
<sequence length="525" mass="59696">MLPLKSFTISIRSTCDLGSRAQAINNQSRQHLWNEQEQQRVRYRRFNVPNLQRAACQAIGAHNCISREKIGEGNYNKAYRLTMGDGRKVIAKIPHPNAGPAGRTTSSEVAIMEYARSVLNLPVPRVLKWSATAQNPVEAEYIIMEEARGERLFDIWHGLRWEDKYAIVMDMVKVETKLLSVCFNNGIDSCEPIVATGPQEVVDQLQARFCIGPTAQREFYEKERQAMHQYQGPWNTAADYLEATAKREIDWISSSANPKEPQANPFHLVDFGQRTPSAHISTLRKFISAILLILPKDPNVVSPRFWHPDFPAGNIYVSTSTNRISSIIDWQSATISPLLLTANPPKILDFSLGQLTMALPDDYEQMEDKEEKKKIKNEVAQSNLVAGYQEATAADNPLMYEMLDTTHSKTLKQLAAFAGCTWDDSLFSFKSLLMRVQRDWDQFQTDQPCPYKYTDEEMEESYKDADTLNKLQDLWEKISTVLTKEGYTHNETYDDAVEVFEALKEALETAERSVEEEAAQKTTST</sequence>
<evidence type="ECO:0000313" key="9">
    <source>
        <dbReference type="EMBL" id="KAF2748369.1"/>
    </source>
</evidence>
<protein>
    <recommendedName>
        <fullName evidence="3">Altered inheritance of mitochondria protein 9, mitochondrial</fullName>
    </recommendedName>
    <alternativeName>
        <fullName evidence="6">Found in mitochondrial proteome protein 29</fullName>
    </alternativeName>
</protein>
<evidence type="ECO:0000256" key="7">
    <source>
        <dbReference type="SAM" id="Coils"/>
    </source>
</evidence>
<keyword evidence="10" id="KW-1185">Reference proteome</keyword>
<reference evidence="9" key="1">
    <citation type="journal article" date="2020" name="Stud. Mycol.">
        <title>101 Dothideomycetes genomes: a test case for predicting lifestyles and emergence of pathogens.</title>
        <authorList>
            <person name="Haridas S."/>
            <person name="Albert R."/>
            <person name="Binder M."/>
            <person name="Bloem J."/>
            <person name="Labutti K."/>
            <person name="Salamov A."/>
            <person name="Andreopoulos B."/>
            <person name="Baker S."/>
            <person name="Barry K."/>
            <person name="Bills G."/>
            <person name="Bluhm B."/>
            <person name="Cannon C."/>
            <person name="Castanera R."/>
            <person name="Culley D."/>
            <person name="Daum C."/>
            <person name="Ezra D."/>
            <person name="Gonzalez J."/>
            <person name="Henrissat B."/>
            <person name="Kuo A."/>
            <person name="Liang C."/>
            <person name="Lipzen A."/>
            <person name="Lutzoni F."/>
            <person name="Magnuson J."/>
            <person name="Mondo S."/>
            <person name="Nolan M."/>
            <person name="Ohm R."/>
            <person name="Pangilinan J."/>
            <person name="Park H.-J."/>
            <person name="Ramirez L."/>
            <person name="Alfaro M."/>
            <person name="Sun H."/>
            <person name="Tritt A."/>
            <person name="Yoshinaga Y."/>
            <person name="Zwiers L.-H."/>
            <person name="Turgeon B."/>
            <person name="Goodwin S."/>
            <person name="Spatafora J."/>
            <person name="Crous P."/>
            <person name="Grigoriev I."/>
        </authorList>
    </citation>
    <scope>NUCLEOTIDE SEQUENCE</scope>
    <source>
        <strain evidence="9">CBS 119925</strain>
    </source>
</reference>
<proteinExistence type="inferred from homology"/>
<dbReference type="Pfam" id="PF01636">
    <property type="entry name" value="APH"/>
    <property type="match status" value="1"/>
</dbReference>
<dbReference type="InterPro" id="IPR051035">
    <property type="entry name" value="Mito_inheritance_9"/>
</dbReference>
<keyword evidence="7" id="KW-0175">Coiled coil</keyword>
<accession>A0A6A6VF10</accession>
<keyword evidence="5" id="KW-0496">Mitochondrion</keyword>
<dbReference type="PANTHER" id="PTHR36091">
    <property type="entry name" value="ALTERED INHERITANCE OF MITOCHONDRIA PROTEIN 9, MITOCHONDRIAL"/>
    <property type="match status" value="1"/>
</dbReference>
<organism evidence="9 10">
    <name type="scientific">Sporormia fimetaria CBS 119925</name>
    <dbReference type="NCBI Taxonomy" id="1340428"/>
    <lineage>
        <taxon>Eukaryota</taxon>
        <taxon>Fungi</taxon>
        <taxon>Dikarya</taxon>
        <taxon>Ascomycota</taxon>
        <taxon>Pezizomycotina</taxon>
        <taxon>Dothideomycetes</taxon>
        <taxon>Pleosporomycetidae</taxon>
        <taxon>Pleosporales</taxon>
        <taxon>Sporormiaceae</taxon>
        <taxon>Sporormia</taxon>
    </lineage>
</organism>
<evidence type="ECO:0000256" key="2">
    <source>
        <dbReference type="ARBA" id="ARBA00005543"/>
    </source>
</evidence>
<comment type="similarity">
    <text evidence="2">Belongs to the AIM9 family.</text>
</comment>
<dbReference type="Proteomes" id="UP000799440">
    <property type="component" value="Unassembled WGS sequence"/>
</dbReference>
<evidence type="ECO:0000256" key="1">
    <source>
        <dbReference type="ARBA" id="ARBA00004173"/>
    </source>
</evidence>
<dbReference type="SUPFAM" id="SSF56112">
    <property type="entry name" value="Protein kinase-like (PK-like)"/>
    <property type="match status" value="1"/>
</dbReference>
<dbReference type="OrthoDB" id="2968323at2759"/>
<name>A0A6A6VF10_9PLEO</name>
<dbReference type="InterPro" id="IPR011009">
    <property type="entry name" value="Kinase-like_dom_sf"/>
</dbReference>
<keyword evidence="4" id="KW-0809">Transit peptide</keyword>
<feature type="coiled-coil region" evidence="7">
    <location>
        <begin position="493"/>
        <end position="520"/>
    </location>
</feature>
<evidence type="ECO:0000313" key="10">
    <source>
        <dbReference type="Proteomes" id="UP000799440"/>
    </source>
</evidence>
<dbReference type="GO" id="GO:0005739">
    <property type="term" value="C:mitochondrion"/>
    <property type="evidence" value="ECO:0007669"/>
    <property type="project" value="UniProtKB-SubCell"/>
</dbReference>
<evidence type="ECO:0000256" key="3">
    <source>
        <dbReference type="ARBA" id="ARBA00016197"/>
    </source>
</evidence>
<dbReference type="InterPro" id="IPR002575">
    <property type="entry name" value="Aminoglycoside_PTrfase"/>
</dbReference>
<evidence type="ECO:0000256" key="4">
    <source>
        <dbReference type="ARBA" id="ARBA00022946"/>
    </source>
</evidence>
<dbReference type="PANTHER" id="PTHR36091:SF1">
    <property type="entry name" value="ALTERED INHERITANCE OF MITOCHONDRIA PROTEIN 9, MITOCHONDRIAL"/>
    <property type="match status" value="1"/>
</dbReference>
<evidence type="ECO:0000259" key="8">
    <source>
        <dbReference type="Pfam" id="PF01636"/>
    </source>
</evidence>
<dbReference type="AlphaFoldDB" id="A0A6A6VF10"/>
<feature type="domain" description="Aminoglycoside phosphotransferase" evidence="8">
    <location>
        <begin position="68"/>
        <end position="338"/>
    </location>
</feature>
<gene>
    <name evidence="9" type="ORF">M011DRAFT_493763</name>
</gene>
<dbReference type="EMBL" id="MU006569">
    <property type="protein sequence ID" value="KAF2748369.1"/>
    <property type="molecule type" value="Genomic_DNA"/>
</dbReference>
<evidence type="ECO:0000256" key="5">
    <source>
        <dbReference type="ARBA" id="ARBA00023128"/>
    </source>
</evidence>
<evidence type="ECO:0000256" key="6">
    <source>
        <dbReference type="ARBA" id="ARBA00031849"/>
    </source>
</evidence>